<dbReference type="EMBL" id="MCFA01000013">
    <property type="protein sequence ID" value="ORY17251.1"/>
    <property type="molecule type" value="Genomic_DNA"/>
</dbReference>
<dbReference type="AlphaFoldDB" id="A0A1Y2A3Z6"/>
<protein>
    <recommendedName>
        <fullName evidence="4">DUF3617 family protein</fullName>
    </recommendedName>
</protein>
<keyword evidence="1" id="KW-0732">Signal</keyword>
<dbReference type="OrthoDB" id="5401396at2759"/>
<evidence type="ECO:0000313" key="3">
    <source>
        <dbReference type="Proteomes" id="UP000193144"/>
    </source>
</evidence>
<evidence type="ECO:0000256" key="1">
    <source>
        <dbReference type="SAM" id="SignalP"/>
    </source>
</evidence>
<comment type="caution">
    <text evidence="2">The sequence shown here is derived from an EMBL/GenBank/DDBJ whole genome shotgun (WGS) entry which is preliminary data.</text>
</comment>
<sequence>MRVSAIVVTLLPLAAAVPASPGQSACPVPANGSAPPAGTSNLVEVKVYKDDEYKGAWRNLVLKPGVCRDLTTEFPGLTSVKPAAGVQCTLFKSSGSLHLLGMSDTHMLTHVSHRQKCASAERLGVPETGNPNIGNEFNDNVRGISCQPVALP</sequence>
<keyword evidence="3" id="KW-1185">Reference proteome</keyword>
<dbReference type="Proteomes" id="UP000193144">
    <property type="component" value="Unassembled WGS sequence"/>
</dbReference>
<evidence type="ECO:0000313" key="2">
    <source>
        <dbReference type="EMBL" id="ORY17251.1"/>
    </source>
</evidence>
<accession>A0A1Y2A3Z6</accession>
<proteinExistence type="predicted"/>
<feature type="signal peptide" evidence="1">
    <location>
        <begin position="1"/>
        <end position="16"/>
    </location>
</feature>
<gene>
    <name evidence="2" type="ORF">BCR34DRAFT_50923</name>
</gene>
<name>A0A1Y2A3Z6_9PLEO</name>
<feature type="chain" id="PRO_5012485928" description="DUF3617 family protein" evidence="1">
    <location>
        <begin position="17"/>
        <end position="152"/>
    </location>
</feature>
<organism evidence="2 3">
    <name type="scientific">Clohesyomyces aquaticus</name>
    <dbReference type="NCBI Taxonomy" id="1231657"/>
    <lineage>
        <taxon>Eukaryota</taxon>
        <taxon>Fungi</taxon>
        <taxon>Dikarya</taxon>
        <taxon>Ascomycota</taxon>
        <taxon>Pezizomycotina</taxon>
        <taxon>Dothideomycetes</taxon>
        <taxon>Pleosporomycetidae</taxon>
        <taxon>Pleosporales</taxon>
        <taxon>Lindgomycetaceae</taxon>
        <taxon>Clohesyomyces</taxon>
    </lineage>
</organism>
<evidence type="ECO:0008006" key="4">
    <source>
        <dbReference type="Google" id="ProtNLM"/>
    </source>
</evidence>
<reference evidence="2 3" key="1">
    <citation type="submission" date="2016-07" db="EMBL/GenBank/DDBJ databases">
        <title>Pervasive Adenine N6-methylation of Active Genes in Fungi.</title>
        <authorList>
            <consortium name="DOE Joint Genome Institute"/>
            <person name="Mondo S.J."/>
            <person name="Dannebaum R.O."/>
            <person name="Kuo R.C."/>
            <person name="Labutti K."/>
            <person name="Haridas S."/>
            <person name="Kuo A."/>
            <person name="Salamov A."/>
            <person name="Ahrendt S.R."/>
            <person name="Lipzen A."/>
            <person name="Sullivan W."/>
            <person name="Andreopoulos W.B."/>
            <person name="Clum A."/>
            <person name="Lindquist E."/>
            <person name="Daum C."/>
            <person name="Ramamoorthy G.K."/>
            <person name="Gryganskyi A."/>
            <person name="Culley D."/>
            <person name="Magnuson J.K."/>
            <person name="James T.Y."/>
            <person name="O'Malley M.A."/>
            <person name="Stajich J.E."/>
            <person name="Spatafora J.W."/>
            <person name="Visel A."/>
            <person name="Grigoriev I.V."/>
        </authorList>
    </citation>
    <scope>NUCLEOTIDE SEQUENCE [LARGE SCALE GENOMIC DNA]</scope>
    <source>
        <strain evidence="2 3">CBS 115471</strain>
    </source>
</reference>